<keyword evidence="2" id="KW-1185">Reference proteome</keyword>
<gene>
    <name evidence="1" type="ORF">Ga0080559_TMP1455</name>
</gene>
<dbReference type="Gene3D" id="3.90.420.10">
    <property type="entry name" value="Oxidoreductase, molybdopterin-binding domain"/>
    <property type="match status" value="1"/>
</dbReference>
<proteinExistence type="predicted"/>
<evidence type="ECO:0000313" key="2">
    <source>
        <dbReference type="Proteomes" id="UP000186559"/>
    </source>
</evidence>
<accession>A0A1U7D279</accession>
<dbReference type="SUPFAM" id="SSF56524">
    <property type="entry name" value="Oxidoreductase molybdopterin-binding domain"/>
    <property type="match status" value="1"/>
</dbReference>
<protein>
    <submittedName>
        <fullName evidence="1">Uncharacterized protein</fullName>
    </submittedName>
</protein>
<reference evidence="1 2" key="1">
    <citation type="submission" date="2016-03" db="EMBL/GenBank/DDBJ databases">
        <title>Deep-sea bacteria in the southern Pacific.</title>
        <authorList>
            <person name="Tang K."/>
        </authorList>
    </citation>
    <scope>NUCLEOTIDE SEQUENCE [LARGE SCALE GENOMIC DNA]</scope>
    <source>
        <strain evidence="1 2">JLT2016</strain>
    </source>
</reference>
<dbReference type="EMBL" id="CP014796">
    <property type="protein sequence ID" value="APX22251.1"/>
    <property type="molecule type" value="Genomic_DNA"/>
</dbReference>
<dbReference type="AlphaFoldDB" id="A0A1U7D279"/>
<sequence precursor="true">MLTHSFCPGVTRGLANLVFATSMMVTGLSSLPAMAAETLLTVVSGDGTETAFTRDRLESLPQHAFRTETQWTWEEKEFSGPLLTDVLAEVGISDGTVELVADDGYQVQLNIEDSADYLTKDYPIIATRTDGQPFPVDEMGPLWVIFPYDGHPELEAKPVYDISIWQLVKIVDK</sequence>
<organism evidence="1 2">
    <name type="scientific">Salipiger profundus</name>
    <dbReference type="NCBI Taxonomy" id="1229727"/>
    <lineage>
        <taxon>Bacteria</taxon>
        <taxon>Pseudomonadati</taxon>
        <taxon>Pseudomonadota</taxon>
        <taxon>Alphaproteobacteria</taxon>
        <taxon>Rhodobacterales</taxon>
        <taxon>Roseobacteraceae</taxon>
        <taxon>Salipiger</taxon>
    </lineage>
</organism>
<dbReference type="STRING" id="1229727.Ga0080559_TMP1455"/>
<dbReference type="InterPro" id="IPR036374">
    <property type="entry name" value="OxRdtase_Mopterin-bd_sf"/>
</dbReference>
<dbReference type="Proteomes" id="UP000186559">
    <property type="component" value="Chromosome"/>
</dbReference>
<dbReference type="KEGG" id="tpro:Ga0080559_TMP1455"/>
<dbReference type="RefSeq" id="WP_083697753.1">
    <property type="nucleotide sequence ID" value="NZ_BMEW01000032.1"/>
</dbReference>
<evidence type="ECO:0000313" key="1">
    <source>
        <dbReference type="EMBL" id="APX22251.1"/>
    </source>
</evidence>
<name>A0A1U7D279_9RHOB</name>